<name>A0A7G1P0R0_9ACTN</name>
<proteinExistence type="predicted"/>
<accession>A0A7G1P0R0</accession>
<reference evidence="1 2" key="1">
    <citation type="journal article" date="2014" name="Int. J. Syst. Evol. Microbiol.">
        <title>Complete genome sequence of Corynebacterium casei LMG S-19264T (=DSM 44701T), isolated from a smear-ripened cheese.</title>
        <authorList>
            <consortium name="US DOE Joint Genome Institute (JGI-PGF)"/>
            <person name="Walter F."/>
            <person name="Albersmeier A."/>
            <person name="Kalinowski J."/>
            <person name="Ruckert C."/>
        </authorList>
    </citation>
    <scope>NUCLEOTIDE SEQUENCE [LARGE SCALE GENOMIC DNA]</scope>
    <source>
        <strain evidence="1 2">JCM 4677</strain>
    </source>
</reference>
<dbReference type="RefSeq" id="WP_190851464.1">
    <property type="nucleotide sequence ID" value="NZ_AP023440.1"/>
</dbReference>
<evidence type="ECO:0000313" key="1">
    <source>
        <dbReference type="EMBL" id="BCL29343.1"/>
    </source>
</evidence>
<gene>
    <name evidence="1" type="ORF">GCM10017557_42020</name>
</gene>
<sequence length="71" mass="7797">MFRKLPADLRPTEESPGLRVKGRTRYTRSQGDYLCGGCGAEDHANGDNDVKALVDDYTDHHGPAHRNGGRS</sequence>
<protein>
    <submittedName>
        <fullName evidence="1">Uncharacterized protein</fullName>
    </submittedName>
</protein>
<keyword evidence="2" id="KW-1185">Reference proteome</keyword>
<organism evidence="1 2">
    <name type="scientific">Streptomyces aurantiacus</name>
    <dbReference type="NCBI Taxonomy" id="47760"/>
    <lineage>
        <taxon>Bacteria</taxon>
        <taxon>Bacillati</taxon>
        <taxon>Actinomycetota</taxon>
        <taxon>Actinomycetes</taxon>
        <taxon>Kitasatosporales</taxon>
        <taxon>Streptomycetaceae</taxon>
        <taxon>Streptomyces</taxon>
        <taxon>Streptomyces aurantiacus group</taxon>
    </lineage>
</organism>
<dbReference type="KEGG" id="sgm:GCM10017557_42020"/>
<dbReference type="Proteomes" id="UP000516444">
    <property type="component" value="Chromosome"/>
</dbReference>
<dbReference type="EMBL" id="AP023440">
    <property type="protein sequence ID" value="BCL29343.1"/>
    <property type="molecule type" value="Genomic_DNA"/>
</dbReference>
<dbReference type="AlphaFoldDB" id="A0A7G1P0R0"/>
<evidence type="ECO:0000313" key="2">
    <source>
        <dbReference type="Proteomes" id="UP000516444"/>
    </source>
</evidence>